<evidence type="ECO:0000313" key="5">
    <source>
        <dbReference type="EMBL" id="KGE53696.1"/>
    </source>
</evidence>
<dbReference type="Pfam" id="PF00294">
    <property type="entry name" value="PfkB"/>
    <property type="match status" value="1"/>
</dbReference>
<organism evidence="5 6">
    <name type="scientific">Xanthomonas axonopodis pv. vasculorum</name>
    <dbReference type="NCBI Taxonomy" id="325777"/>
    <lineage>
        <taxon>Bacteria</taxon>
        <taxon>Pseudomonadati</taxon>
        <taxon>Pseudomonadota</taxon>
        <taxon>Gammaproteobacteria</taxon>
        <taxon>Lysobacterales</taxon>
        <taxon>Lysobacteraceae</taxon>
        <taxon>Xanthomonas</taxon>
    </lineage>
</organism>
<dbReference type="InterPro" id="IPR052700">
    <property type="entry name" value="Carb_kinase_PfkB-like"/>
</dbReference>
<keyword evidence="2" id="KW-0808">Transferase</keyword>
<dbReference type="eggNOG" id="COG0524">
    <property type="taxonomic scope" value="Bacteria"/>
</dbReference>
<name>A0A098Q3Y2_9XANT</name>
<dbReference type="RefSeq" id="WP_042820935.1">
    <property type="nucleotide sequence ID" value="NZ_CP053649.1"/>
</dbReference>
<comment type="similarity">
    <text evidence="1">Belongs to the carbohydrate kinase PfkB family.</text>
</comment>
<evidence type="ECO:0000256" key="1">
    <source>
        <dbReference type="ARBA" id="ARBA00010688"/>
    </source>
</evidence>
<dbReference type="InterPro" id="IPR011611">
    <property type="entry name" value="PfkB_dom"/>
</dbReference>
<evidence type="ECO:0000256" key="2">
    <source>
        <dbReference type="ARBA" id="ARBA00022679"/>
    </source>
</evidence>
<sequence length="340" mass="36327">MSRARILCFGELLLRLGAPGHALLLQQPRLDVHCGGAEANVGVSLAHFGHEVAMVSTVADNPLGAAVLGELRRHDVDTRHVRRVDGRMGLYFLTTGAIHRPSEVIYDRADSAFALAPADAYDWPALLEGVQWLHLSGVSPALGAEVAQATLAAARAARAAGVKVSFDGNYRPKLWQRWQGDARGILHQLFACADVVFADYRDISVVLGGEFAQDTLEARVEAAAQQAFAAFPQLQLMACTQRVAHNVDHHSLGAMLVPREGAVARAPSEELTPIIDRIGGGDAFAAGVLHGLIEGWSLEDTVRFGLAAGCLKHSIPGDFNPLSVADVQACVGDARFDVKR</sequence>
<dbReference type="CDD" id="cd01166">
    <property type="entry name" value="KdgK"/>
    <property type="match status" value="1"/>
</dbReference>
<dbReference type="AlphaFoldDB" id="A0A098Q3Y2"/>
<evidence type="ECO:0000259" key="4">
    <source>
        <dbReference type="Pfam" id="PF00294"/>
    </source>
</evidence>
<dbReference type="GeneID" id="58001163"/>
<keyword evidence="3 5" id="KW-0418">Kinase</keyword>
<evidence type="ECO:0000313" key="6">
    <source>
        <dbReference type="Proteomes" id="UP000028012"/>
    </source>
</evidence>
<dbReference type="PANTHER" id="PTHR43320">
    <property type="entry name" value="SUGAR KINASE"/>
    <property type="match status" value="1"/>
</dbReference>
<gene>
    <name evidence="5" type="ORF">GW15_0200490</name>
</gene>
<feature type="domain" description="Carbohydrate kinase PfkB" evidence="4">
    <location>
        <begin position="5"/>
        <end position="314"/>
    </location>
</feature>
<dbReference type="SUPFAM" id="SSF53613">
    <property type="entry name" value="Ribokinase-like"/>
    <property type="match status" value="1"/>
</dbReference>
<reference evidence="5 6" key="1">
    <citation type="submission" date="2014-09" db="EMBL/GenBank/DDBJ databases">
        <title>A draft genome sequence for Xanthomonas axonopodis pv. vasculorum NCPPB 900.</title>
        <authorList>
            <person name="Harrison J."/>
            <person name="Studholme D.J."/>
        </authorList>
    </citation>
    <scope>NUCLEOTIDE SEQUENCE [LARGE SCALE GENOMIC DNA]</scope>
    <source>
        <strain evidence="5 6">NCPPB 900</strain>
    </source>
</reference>
<dbReference type="HOGENOM" id="CLU_027634_0_1_6"/>
<evidence type="ECO:0000256" key="3">
    <source>
        <dbReference type="ARBA" id="ARBA00022777"/>
    </source>
</evidence>
<dbReference type="EMBL" id="JPHD02000007">
    <property type="protein sequence ID" value="KGE53696.1"/>
    <property type="molecule type" value="Genomic_DNA"/>
</dbReference>
<dbReference type="PANTHER" id="PTHR43320:SF2">
    <property type="entry name" value="2-DEHYDRO-3-DEOXYGLUCONOKINASE_2-DEHYDRO-3-DEOXYGALACTONOKINASE"/>
    <property type="match status" value="1"/>
</dbReference>
<dbReference type="Proteomes" id="UP000028012">
    <property type="component" value="Unassembled WGS sequence"/>
</dbReference>
<accession>A0A098Q3Y2</accession>
<dbReference type="InterPro" id="IPR029056">
    <property type="entry name" value="Ribokinase-like"/>
</dbReference>
<dbReference type="Gene3D" id="3.40.1190.20">
    <property type="match status" value="1"/>
</dbReference>
<dbReference type="STRING" id="325777.GW15_0200490"/>
<comment type="caution">
    <text evidence="5">The sequence shown here is derived from an EMBL/GenBank/DDBJ whole genome shotgun (WGS) entry which is preliminary data.</text>
</comment>
<protein>
    <submittedName>
        <fullName evidence="5">2-keto-3-deoxygluconate kinase</fullName>
    </submittedName>
</protein>
<proteinExistence type="inferred from homology"/>
<dbReference type="GO" id="GO:0016301">
    <property type="term" value="F:kinase activity"/>
    <property type="evidence" value="ECO:0007669"/>
    <property type="project" value="UniProtKB-KW"/>
</dbReference>